<dbReference type="Proteomes" id="UP000011518">
    <property type="component" value="Unassembled WGS sequence"/>
</dbReference>
<sequence length="171" mass="18947">MAKGALPLATVSRVRSRDSSTDSLCKSYRLLSHNPDTYLHTQTFSGNKISKSVQLRICAPGNDSSWAHWNAAQHDRFPANLEAFCKLSLLDRTAALTRGPKQWRTGRERCLPYRIRVAGHAAGVSVPVASRVLRMWPQLRAGTRELCPGRLLRTALVCTGPFAFGISPMQM</sequence>
<organism evidence="1 2">
    <name type="scientific">Tupaia chinensis</name>
    <name type="common">Chinese tree shrew</name>
    <name type="synonym">Tupaia belangeri chinensis</name>
    <dbReference type="NCBI Taxonomy" id="246437"/>
    <lineage>
        <taxon>Eukaryota</taxon>
        <taxon>Metazoa</taxon>
        <taxon>Chordata</taxon>
        <taxon>Craniata</taxon>
        <taxon>Vertebrata</taxon>
        <taxon>Euteleostomi</taxon>
        <taxon>Mammalia</taxon>
        <taxon>Eutheria</taxon>
        <taxon>Euarchontoglires</taxon>
        <taxon>Scandentia</taxon>
        <taxon>Tupaiidae</taxon>
        <taxon>Tupaia</taxon>
    </lineage>
</organism>
<reference evidence="2" key="1">
    <citation type="submission" date="2012-07" db="EMBL/GenBank/DDBJ databases">
        <title>Genome of the Chinese tree shrew, a rising model animal genetically related to primates.</title>
        <authorList>
            <person name="Zhang G."/>
            <person name="Fan Y."/>
            <person name="Yao Y."/>
            <person name="Huang Z."/>
        </authorList>
    </citation>
    <scope>NUCLEOTIDE SEQUENCE [LARGE SCALE GENOMIC DNA]</scope>
</reference>
<name>L9LCF1_TUPCH</name>
<gene>
    <name evidence="1" type="ORF">TREES_T100011384</name>
</gene>
<proteinExistence type="predicted"/>
<accession>L9LCF1</accession>
<keyword evidence="2" id="KW-1185">Reference proteome</keyword>
<evidence type="ECO:0000313" key="2">
    <source>
        <dbReference type="Proteomes" id="UP000011518"/>
    </source>
</evidence>
<dbReference type="EMBL" id="KB320394">
    <property type="protein sequence ID" value="ELW72740.1"/>
    <property type="molecule type" value="Genomic_DNA"/>
</dbReference>
<reference evidence="2" key="2">
    <citation type="journal article" date="2013" name="Nat. Commun.">
        <title>Genome of the Chinese tree shrew.</title>
        <authorList>
            <person name="Fan Y."/>
            <person name="Huang Z.Y."/>
            <person name="Cao C.C."/>
            <person name="Chen C.S."/>
            <person name="Chen Y.X."/>
            <person name="Fan D.D."/>
            <person name="He J."/>
            <person name="Hou H.L."/>
            <person name="Hu L."/>
            <person name="Hu X.T."/>
            <person name="Jiang X.T."/>
            <person name="Lai R."/>
            <person name="Lang Y.S."/>
            <person name="Liang B."/>
            <person name="Liao S.G."/>
            <person name="Mu D."/>
            <person name="Ma Y.Y."/>
            <person name="Niu Y.Y."/>
            <person name="Sun X.Q."/>
            <person name="Xia J.Q."/>
            <person name="Xiao J."/>
            <person name="Xiong Z.Q."/>
            <person name="Xu L."/>
            <person name="Yang L."/>
            <person name="Zhang Y."/>
            <person name="Zhao W."/>
            <person name="Zhao X.D."/>
            <person name="Zheng Y.T."/>
            <person name="Zhou J.M."/>
            <person name="Zhu Y.B."/>
            <person name="Zhang G.J."/>
            <person name="Wang J."/>
            <person name="Yao Y.G."/>
        </authorList>
    </citation>
    <scope>NUCLEOTIDE SEQUENCE [LARGE SCALE GENOMIC DNA]</scope>
</reference>
<evidence type="ECO:0000313" key="1">
    <source>
        <dbReference type="EMBL" id="ELW72740.1"/>
    </source>
</evidence>
<dbReference type="AlphaFoldDB" id="L9LCF1"/>
<protein>
    <submittedName>
        <fullName evidence="1">Uncharacterized protein</fullName>
    </submittedName>
</protein>
<dbReference type="InParanoid" id="L9LCF1"/>